<dbReference type="EMBL" id="JEMT01025762">
    <property type="protein sequence ID" value="EXX61275.1"/>
    <property type="molecule type" value="Genomic_DNA"/>
</dbReference>
<sequence>MSSIVVLLPEELSTRYNGCPLKMIGHRPEISLIRGNGWSGHKHLQRKRIKIGLVTLFRWLVTETLIKPEYGEVAGSIPMTTEIKRILLQTLQPIA</sequence>
<dbReference type="Proteomes" id="UP000022910">
    <property type="component" value="Unassembled WGS sequence"/>
</dbReference>
<accession>A0A015J3F2</accession>
<keyword evidence="2" id="KW-1185">Reference proteome</keyword>
<proteinExistence type="predicted"/>
<evidence type="ECO:0000313" key="1">
    <source>
        <dbReference type="EMBL" id="EXX61275.1"/>
    </source>
</evidence>
<gene>
    <name evidence="1" type="ORF">RirG_172690</name>
</gene>
<protein>
    <submittedName>
        <fullName evidence="1">Uncharacterized protein</fullName>
    </submittedName>
</protein>
<name>A0A015J3F2_RHIIW</name>
<comment type="caution">
    <text evidence="1">The sequence shown here is derived from an EMBL/GenBank/DDBJ whole genome shotgun (WGS) entry which is preliminary data.</text>
</comment>
<organism evidence="1 2">
    <name type="scientific">Rhizophagus irregularis (strain DAOM 197198w)</name>
    <name type="common">Glomus intraradices</name>
    <dbReference type="NCBI Taxonomy" id="1432141"/>
    <lineage>
        <taxon>Eukaryota</taxon>
        <taxon>Fungi</taxon>
        <taxon>Fungi incertae sedis</taxon>
        <taxon>Mucoromycota</taxon>
        <taxon>Glomeromycotina</taxon>
        <taxon>Glomeromycetes</taxon>
        <taxon>Glomerales</taxon>
        <taxon>Glomeraceae</taxon>
        <taxon>Rhizophagus</taxon>
    </lineage>
</organism>
<dbReference type="AlphaFoldDB" id="A0A015J3F2"/>
<reference evidence="1 2" key="1">
    <citation type="submission" date="2014-02" db="EMBL/GenBank/DDBJ databases">
        <title>Single nucleus genome sequencing reveals high similarity among nuclei of an endomycorrhizal fungus.</title>
        <authorList>
            <person name="Lin K."/>
            <person name="Geurts R."/>
            <person name="Zhang Z."/>
            <person name="Limpens E."/>
            <person name="Saunders D.G."/>
            <person name="Mu D."/>
            <person name="Pang E."/>
            <person name="Cao H."/>
            <person name="Cha H."/>
            <person name="Lin T."/>
            <person name="Zhou Q."/>
            <person name="Shang Y."/>
            <person name="Li Y."/>
            <person name="Ivanov S."/>
            <person name="Sharma T."/>
            <person name="Velzen R.V."/>
            <person name="Ruijter N.D."/>
            <person name="Aanen D.K."/>
            <person name="Win J."/>
            <person name="Kamoun S."/>
            <person name="Bisseling T."/>
            <person name="Huang S."/>
        </authorList>
    </citation>
    <scope>NUCLEOTIDE SEQUENCE [LARGE SCALE GENOMIC DNA]</scope>
    <source>
        <strain evidence="2">DAOM197198w</strain>
    </source>
</reference>
<evidence type="ECO:0000313" key="2">
    <source>
        <dbReference type="Proteomes" id="UP000022910"/>
    </source>
</evidence>
<dbReference type="HOGENOM" id="CLU_2373937_0_0_1"/>